<evidence type="ECO:0000313" key="5">
    <source>
        <dbReference type="Proteomes" id="UP000199496"/>
    </source>
</evidence>
<evidence type="ECO:0000313" key="4">
    <source>
        <dbReference type="EMBL" id="SEP98873.1"/>
    </source>
</evidence>
<dbReference type="GO" id="GO:0005829">
    <property type="term" value="C:cytosol"/>
    <property type="evidence" value="ECO:0007669"/>
    <property type="project" value="TreeGrafter"/>
</dbReference>
<keyword evidence="5" id="KW-1185">Reference proteome</keyword>
<dbReference type="Pfam" id="PF03938">
    <property type="entry name" value="OmpH"/>
    <property type="match status" value="1"/>
</dbReference>
<dbReference type="RefSeq" id="WP_090206280.1">
    <property type="nucleotide sequence ID" value="NZ_FOFO01000013.1"/>
</dbReference>
<dbReference type="OrthoDB" id="5294628at2"/>
<sequence>MLKRNTPKILAGLLLACLLAISGAAAANAKVAFVNINRVMEQSPQAEASLRALEEEFSPRDSQLVAERDALRRLQERLERDAEVMGADRRSELEREFRTRSRDFARAQDMFQEDLNVRRNEELARLQRLVHSVILDLARADNVDLVVTERTVLFASDRIDMTAKVLEELRRQHRSARR</sequence>
<dbReference type="PIRSF" id="PIRSF002094">
    <property type="entry name" value="OMP26_Skp"/>
    <property type="match status" value="1"/>
</dbReference>
<evidence type="ECO:0000256" key="3">
    <source>
        <dbReference type="SAM" id="SignalP"/>
    </source>
</evidence>
<dbReference type="SMART" id="SM00935">
    <property type="entry name" value="OmpH"/>
    <property type="match status" value="1"/>
</dbReference>
<feature type="signal peptide" evidence="3">
    <location>
        <begin position="1"/>
        <end position="26"/>
    </location>
</feature>
<feature type="chain" id="PRO_5011657624" evidence="3">
    <location>
        <begin position="27"/>
        <end position="178"/>
    </location>
</feature>
<organism evidence="4 5">
    <name type="scientific">Ectothiorhodospira magna</name>
    <dbReference type="NCBI Taxonomy" id="867345"/>
    <lineage>
        <taxon>Bacteria</taxon>
        <taxon>Pseudomonadati</taxon>
        <taxon>Pseudomonadota</taxon>
        <taxon>Gammaproteobacteria</taxon>
        <taxon>Chromatiales</taxon>
        <taxon>Ectothiorhodospiraceae</taxon>
        <taxon>Ectothiorhodospira</taxon>
    </lineage>
</organism>
<proteinExistence type="inferred from homology"/>
<accession>A0A1H9CDL8</accession>
<reference evidence="4 5" key="1">
    <citation type="submission" date="2016-10" db="EMBL/GenBank/DDBJ databases">
        <authorList>
            <person name="de Groot N.N."/>
        </authorList>
    </citation>
    <scope>NUCLEOTIDE SEQUENCE [LARGE SCALE GENOMIC DNA]</scope>
    <source>
        <strain evidence="4 5">B7-7</strain>
    </source>
</reference>
<evidence type="ECO:0000256" key="1">
    <source>
        <dbReference type="ARBA" id="ARBA00022729"/>
    </source>
</evidence>
<protein>
    <submittedName>
        <fullName evidence="4">Outer membrane protein</fullName>
    </submittedName>
</protein>
<dbReference type="PANTHER" id="PTHR35089:SF1">
    <property type="entry name" value="CHAPERONE PROTEIN SKP"/>
    <property type="match status" value="1"/>
</dbReference>
<dbReference type="InterPro" id="IPR024930">
    <property type="entry name" value="Skp_dom_sf"/>
</dbReference>
<dbReference type="GO" id="GO:0051082">
    <property type="term" value="F:unfolded protein binding"/>
    <property type="evidence" value="ECO:0007669"/>
    <property type="project" value="InterPro"/>
</dbReference>
<dbReference type="STRING" id="867345.SAMN05421693_11342"/>
<dbReference type="InterPro" id="IPR005632">
    <property type="entry name" value="Chaperone_Skp"/>
</dbReference>
<keyword evidence="1 3" id="KW-0732">Signal</keyword>
<dbReference type="GO" id="GO:0050821">
    <property type="term" value="P:protein stabilization"/>
    <property type="evidence" value="ECO:0007669"/>
    <property type="project" value="TreeGrafter"/>
</dbReference>
<dbReference type="SUPFAM" id="SSF111384">
    <property type="entry name" value="OmpH-like"/>
    <property type="match status" value="1"/>
</dbReference>
<name>A0A1H9CDL8_9GAMM</name>
<dbReference type="Gene3D" id="3.30.910.20">
    <property type="entry name" value="Skp domain"/>
    <property type="match status" value="1"/>
</dbReference>
<dbReference type="EMBL" id="FOFO01000013">
    <property type="protein sequence ID" value="SEP98873.1"/>
    <property type="molecule type" value="Genomic_DNA"/>
</dbReference>
<evidence type="ECO:0000256" key="2">
    <source>
        <dbReference type="PIRNR" id="PIRNR002094"/>
    </source>
</evidence>
<comment type="similarity">
    <text evidence="2">Belongs to the skp family.</text>
</comment>
<dbReference type="Proteomes" id="UP000199496">
    <property type="component" value="Unassembled WGS sequence"/>
</dbReference>
<gene>
    <name evidence="4" type="ORF">SAMN05421693_11342</name>
</gene>
<dbReference type="PANTHER" id="PTHR35089">
    <property type="entry name" value="CHAPERONE PROTEIN SKP"/>
    <property type="match status" value="1"/>
</dbReference>
<dbReference type="AlphaFoldDB" id="A0A1H9CDL8"/>